<evidence type="ECO:0000313" key="2">
    <source>
        <dbReference type="Proteomes" id="UP001454036"/>
    </source>
</evidence>
<dbReference type="EMBL" id="BAABME010009873">
    <property type="protein sequence ID" value="GAA0175977.1"/>
    <property type="molecule type" value="Genomic_DNA"/>
</dbReference>
<dbReference type="AlphaFoldDB" id="A0AAV3RNU5"/>
<evidence type="ECO:0000313" key="1">
    <source>
        <dbReference type="EMBL" id="GAA0175977.1"/>
    </source>
</evidence>
<accession>A0AAV3RNU5</accession>
<gene>
    <name evidence="1" type="ORF">LIER_29053</name>
</gene>
<organism evidence="1 2">
    <name type="scientific">Lithospermum erythrorhizon</name>
    <name type="common">Purple gromwell</name>
    <name type="synonym">Lithospermum officinale var. erythrorhizon</name>
    <dbReference type="NCBI Taxonomy" id="34254"/>
    <lineage>
        <taxon>Eukaryota</taxon>
        <taxon>Viridiplantae</taxon>
        <taxon>Streptophyta</taxon>
        <taxon>Embryophyta</taxon>
        <taxon>Tracheophyta</taxon>
        <taxon>Spermatophyta</taxon>
        <taxon>Magnoliopsida</taxon>
        <taxon>eudicotyledons</taxon>
        <taxon>Gunneridae</taxon>
        <taxon>Pentapetalae</taxon>
        <taxon>asterids</taxon>
        <taxon>lamiids</taxon>
        <taxon>Boraginales</taxon>
        <taxon>Boraginaceae</taxon>
        <taxon>Boraginoideae</taxon>
        <taxon>Lithospermeae</taxon>
        <taxon>Lithospermum</taxon>
    </lineage>
</organism>
<dbReference type="Proteomes" id="UP001454036">
    <property type="component" value="Unassembled WGS sequence"/>
</dbReference>
<name>A0AAV3RNU5_LITER</name>
<protein>
    <submittedName>
        <fullName evidence="1">Uncharacterized protein</fullName>
    </submittedName>
</protein>
<proteinExistence type="predicted"/>
<reference evidence="1 2" key="1">
    <citation type="submission" date="2024-01" db="EMBL/GenBank/DDBJ databases">
        <title>The complete chloroplast genome sequence of Lithospermum erythrorhizon: insights into the phylogenetic relationship among Boraginaceae species and the maternal lineages of purple gromwells.</title>
        <authorList>
            <person name="Okada T."/>
            <person name="Watanabe K."/>
        </authorList>
    </citation>
    <scope>NUCLEOTIDE SEQUENCE [LARGE SCALE GENOMIC DNA]</scope>
</reference>
<comment type="caution">
    <text evidence="1">The sequence shown here is derived from an EMBL/GenBank/DDBJ whole genome shotgun (WGS) entry which is preliminary data.</text>
</comment>
<sequence>MGLSSLWKERYIRPYCYKLYGRSIHQHGPIPHVPDSKCIPHIQNSEIAHRKEWRIKSANSGIAQQWKIKNDYRGNSCVAKHKMWRIKRDLRKGKAEANVVSVPDVHVHDELDMGGANGQAEGSASVKHSYDANELKNSSFVVRWIDFLRQKREEM</sequence>
<keyword evidence="2" id="KW-1185">Reference proteome</keyword>